<feature type="compositionally biased region" description="Low complexity" evidence="1">
    <location>
        <begin position="91"/>
        <end position="102"/>
    </location>
</feature>
<feature type="compositionally biased region" description="Polar residues" evidence="1">
    <location>
        <begin position="442"/>
        <end position="455"/>
    </location>
</feature>
<feature type="compositionally biased region" description="Polar residues" evidence="1">
    <location>
        <begin position="374"/>
        <end position="384"/>
    </location>
</feature>
<feature type="compositionally biased region" description="Polar residues" evidence="1">
    <location>
        <begin position="276"/>
        <end position="291"/>
    </location>
</feature>
<keyword evidence="3" id="KW-1185">Reference proteome</keyword>
<gene>
    <name evidence="2" type="ORF">ARMGADRAFT_1075474</name>
</gene>
<proteinExistence type="predicted"/>
<name>A0A2H3DTT9_ARMGA</name>
<sequence length="951" mass="105184">MPPIDEYTLDFFERLTAYQLRVLVGKMRGQLDKTIRRLPRKCNQLLQMVADTGLVIQWDALISDTVNAGDKPTVAVARFLANHPELRPFELLTPPSSLTPEPIGSPAQPPPNVPSRSVSLDPGGAESNSTVVQLPEKSASPAAAEGPQLPIIPSRSASIEPRPAESNSTAVQPPEKSPSPAPAEGPQSPILPPRSASVKPGDAESDLTAVQPPEKSLSPTPPEAPKSPDVHSGFKLLVSYSSSSTVEEETPASSPRSGPQSPHMLPRFCYPPYTQADPQSPTPSHTSSYHKASSDCDSSASSLNLQLHPGFNLLNFNEELYFSDEDDYPHRLLASDEPRILVDDSDDKPHILIDDSDEEPHAALNTPRDDDSQHSPYNGSQMDSQAEETGAYDPDRRPNKRARNSSESSDHESHPPGYGAPGSDGGDDDHEDDPTPTDNKSGDAQTQEGTSSRATISVDGEEVFTPLSAVYAFVGSAPVEEHSHIAVLLSSASRLTRLVATGDLTNDASIRLSLPDTLIGIEKTIGSVWIPLEQTAPSQYHIYLRFEEKTESWLKRQRVLNHFYTAVTTKGCEDCFVAPIEEEPTIPKEPVQLTRSIRVTTRVYDLHDNHDTSLDLKFSDWIIHEGIIHIPADRLIFKVARYFNLPPPRGSDMHLCLFLLDHSDPQITHYLGVIHQRDSDSKWTGALPQYHNDSAFVGAPLNEHDELECLIDVHSIKWVKCLQFAHPTSERMSHFKPISPMRFVVARADETSVSDALVTDDRPLYTIASARRHVTQEEPTHPSSEANIVPKRGAGRRAGKGKASTRLCKDEIRKIVLDFLTTLRLKERDELKPAFNHPTKKGMPIRETLELAKAMWEILQHAKVGDFPGRRHVPTKYHHLAISMDHWKDFFNCGPMWLTAMRDIGRYAEKASVDALMGRLKIGEFRDPEPAKKKAHKGRHENAPEAATTTQ</sequence>
<feature type="compositionally biased region" description="Acidic residues" evidence="1">
    <location>
        <begin position="425"/>
        <end position="435"/>
    </location>
</feature>
<evidence type="ECO:0000313" key="3">
    <source>
        <dbReference type="Proteomes" id="UP000217790"/>
    </source>
</evidence>
<dbReference type="InParanoid" id="A0A2H3DTT9"/>
<dbReference type="AlphaFoldDB" id="A0A2H3DTT9"/>
<evidence type="ECO:0000256" key="1">
    <source>
        <dbReference type="SAM" id="MobiDB-lite"/>
    </source>
</evidence>
<feature type="compositionally biased region" description="Low complexity" evidence="1">
    <location>
        <begin position="238"/>
        <end position="255"/>
    </location>
</feature>
<feature type="region of interest" description="Disordered" evidence="1">
    <location>
        <begin position="91"/>
        <end position="304"/>
    </location>
</feature>
<dbReference type="Proteomes" id="UP000217790">
    <property type="component" value="Unassembled WGS sequence"/>
</dbReference>
<organism evidence="2 3">
    <name type="scientific">Armillaria gallica</name>
    <name type="common">Bulbous honey fungus</name>
    <name type="synonym">Armillaria bulbosa</name>
    <dbReference type="NCBI Taxonomy" id="47427"/>
    <lineage>
        <taxon>Eukaryota</taxon>
        <taxon>Fungi</taxon>
        <taxon>Dikarya</taxon>
        <taxon>Basidiomycota</taxon>
        <taxon>Agaricomycotina</taxon>
        <taxon>Agaricomycetes</taxon>
        <taxon>Agaricomycetidae</taxon>
        <taxon>Agaricales</taxon>
        <taxon>Marasmiineae</taxon>
        <taxon>Physalacriaceae</taxon>
        <taxon>Armillaria</taxon>
    </lineage>
</organism>
<feature type="compositionally biased region" description="Basic and acidic residues" evidence="1">
    <location>
        <begin position="335"/>
        <end position="353"/>
    </location>
</feature>
<feature type="region of interest" description="Disordered" evidence="1">
    <location>
        <begin position="335"/>
        <end position="457"/>
    </location>
</feature>
<protein>
    <submittedName>
        <fullName evidence="2">Uncharacterized protein</fullName>
    </submittedName>
</protein>
<dbReference type="EMBL" id="KZ293648">
    <property type="protein sequence ID" value="PBK98649.1"/>
    <property type="molecule type" value="Genomic_DNA"/>
</dbReference>
<accession>A0A2H3DTT9</accession>
<reference evidence="3" key="1">
    <citation type="journal article" date="2017" name="Nat. Ecol. Evol.">
        <title>Genome expansion and lineage-specific genetic innovations in the forest pathogenic fungi Armillaria.</title>
        <authorList>
            <person name="Sipos G."/>
            <person name="Prasanna A.N."/>
            <person name="Walter M.C."/>
            <person name="O'Connor E."/>
            <person name="Balint B."/>
            <person name="Krizsan K."/>
            <person name="Kiss B."/>
            <person name="Hess J."/>
            <person name="Varga T."/>
            <person name="Slot J."/>
            <person name="Riley R."/>
            <person name="Boka B."/>
            <person name="Rigling D."/>
            <person name="Barry K."/>
            <person name="Lee J."/>
            <person name="Mihaltcheva S."/>
            <person name="LaButti K."/>
            <person name="Lipzen A."/>
            <person name="Waldron R."/>
            <person name="Moloney N.M."/>
            <person name="Sperisen C."/>
            <person name="Kredics L."/>
            <person name="Vagvoelgyi C."/>
            <person name="Patrignani A."/>
            <person name="Fitzpatrick D."/>
            <person name="Nagy I."/>
            <person name="Doyle S."/>
            <person name="Anderson J.B."/>
            <person name="Grigoriev I.V."/>
            <person name="Gueldener U."/>
            <person name="Muensterkoetter M."/>
            <person name="Nagy L.G."/>
        </authorList>
    </citation>
    <scope>NUCLEOTIDE SEQUENCE [LARGE SCALE GENOMIC DNA]</scope>
    <source>
        <strain evidence="3">Ar21-2</strain>
    </source>
</reference>
<feature type="region of interest" description="Disordered" evidence="1">
    <location>
        <begin position="926"/>
        <end position="951"/>
    </location>
</feature>
<feature type="region of interest" description="Disordered" evidence="1">
    <location>
        <begin position="773"/>
        <end position="803"/>
    </location>
</feature>
<evidence type="ECO:0000313" key="2">
    <source>
        <dbReference type="EMBL" id="PBK98649.1"/>
    </source>
</evidence>